<evidence type="ECO:0000313" key="1">
    <source>
        <dbReference type="EMBL" id="KAI6651754.1"/>
    </source>
</evidence>
<dbReference type="Proteomes" id="UP001165289">
    <property type="component" value="Unassembled WGS sequence"/>
</dbReference>
<dbReference type="AlphaFoldDB" id="A0AAV7JT93"/>
<accession>A0AAV7JT93</accession>
<comment type="caution">
    <text evidence="1">The sequence shown here is derived from an EMBL/GenBank/DDBJ whole genome shotgun (WGS) entry which is preliminary data.</text>
</comment>
<evidence type="ECO:0000313" key="2">
    <source>
        <dbReference type="Proteomes" id="UP001165289"/>
    </source>
</evidence>
<dbReference type="InterPro" id="IPR038765">
    <property type="entry name" value="Papain-like_cys_pep_sf"/>
</dbReference>
<protein>
    <submittedName>
        <fullName evidence="1">Uncharacterized protein</fullName>
    </submittedName>
</protein>
<dbReference type="PANTHER" id="PTHR47112:SF1">
    <property type="entry name" value="PX DOMAIN-CONTAINING PROTEIN"/>
    <property type="match status" value="1"/>
</dbReference>
<gene>
    <name evidence="1" type="ORF">LOD99_5002</name>
</gene>
<name>A0AAV7JT93_9METZ</name>
<dbReference type="PANTHER" id="PTHR47112">
    <property type="entry name" value="PX DOMAIN-CONTAINING PROTEIN"/>
    <property type="match status" value="1"/>
</dbReference>
<sequence>MGGKSSKSEPKSKGSRGIEELMQTWKSGDMLALRKEKDTGFHFAVLTIPPDECKEPVPPLAIYGSDHPVSKETLKIRVVNVKSAMTLMFQHGYTEVLFVNMGLTAETVSFEKLLSIADEIRKEGFSPDEQALIDRLPDKNEVVLSLIANTLTVASIYSKLGISMKPISEIVVTSLIGRPAKLLKHLGINGTYQELNINKPKNILGPVSNSKPAPLFTQLIDGIVSDHVPKDKHVPLESIANDLQTGDLVLMSGMTSGGAIIKLFENEPFSHVGVVVRSSYTPEIFIWESSTNRANLPDLKTGTVHQGVEILPLKQKMYSGWYGAAAVRRLVGLGEEERREIEENMYKFMKEVANRVYETDKIQLILSSIDFMEGKIDMLSNTQEDLSTLFCSEAIAALYQRAGLLSKEKISNTYSVRDFHSHFKLELLKGRLEKEVYLELKL</sequence>
<dbReference type="SUPFAM" id="SSF54001">
    <property type="entry name" value="Cysteine proteinases"/>
    <property type="match status" value="1"/>
</dbReference>
<proteinExistence type="predicted"/>
<organism evidence="1 2">
    <name type="scientific">Oopsacas minuta</name>
    <dbReference type="NCBI Taxonomy" id="111878"/>
    <lineage>
        <taxon>Eukaryota</taxon>
        <taxon>Metazoa</taxon>
        <taxon>Porifera</taxon>
        <taxon>Hexactinellida</taxon>
        <taxon>Hexasterophora</taxon>
        <taxon>Lyssacinosida</taxon>
        <taxon>Leucopsacidae</taxon>
        <taxon>Oopsacas</taxon>
    </lineage>
</organism>
<keyword evidence="2" id="KW-1185">Reference proteome</keyword>
<reference evidence="1 2" key="1">
    <citation type="journal article" date="2023" name="BMC Biol.">
        <title>The compact genome of the sponge Oopsacas minuta (Hexactinellida) is lacking key metazoan core genes.</title>
        <authorList>
            <person name="Santini S."/>
            <person name="Schenkelaars Q."/>
            <person name="Jourda C."/>
            <person name="Duchesne M."/>
            <person name="Belahbib H."/>
            <person name="Rocher C."/>
            <person name="Selva M."/>
            <person name="Riesgo A."/>
            <person name="Vervoort M."/>
            <person name="Leys S.P."/>
            <person name="Kodjabachian L."/>
            <person name="Le Bivic A."/>
            <person name="Borchiellini C."/>
            <person name="Claverie J.M."/>
            <person name="Renard E."/>
        </authorList>
    </citation>
    <scope>NUCLEOTIDE SEQUENCE [LARGE SCALE GENOMIC DNA]</scope>
    <source>
        <strain evidence="1">SPO-2</strain>
    </source>
</reference>
<dbReference type="EMBL" id="JAKMXF010000302">
    <property type="protein sequence ID" value="KAI6651754.1"/>
    <property type="molecule type" value="Genomic_DNA"/>
</dbReference>
<dbReference type="Gene3D" id="3.90.1720.10">
    <property type="entry name" value="endopeptidase domain like (from Nostoc punctiforme)"/>
    <property type="match status" value="1"/>
</dbReference>